<dbReference type="OrthoDB" id="6089094at2759"/>
<evidence type="ECO:0000313" key="3">
    <source>
        <dbReference type="EnsemblMetazoa" id="CapteP220241"/>
    </source>
</evidence>
<dbReference type="HOGENOM" id="CLU_480001_0_0_1"/>
<proteinExistence type="predicted"/>
<reference evidence="2 4" key="2">
    <citation type="journal article" date="2013" name="Nature">
        <title>Insights into bilaterian evolution from three spiralian genomes.</title>
        <authorList>
            <person name="Simakov O."/>
            <person name="Marletaz F."/>
            <person name="Cho S.J."/>
            <person name="Edsinger-Gonzales E."/>
            <person name="Havlak P."/>
            <person name="Hellsten U."/>
            <person name="Kuo D.H."/>
            <person name="Larsson T."/>
            <person name="Lv J."/>
            <person name="Arendt D."/>
            <person name="Savage R."/>
            <person name="Osoegawa K."/>
            <person name="de Jong P."/>
            <person name="Grimwood J."/>
            <person name="Chapman J.A."/>
            <person name="Shapiro H."/>
            <person name="Aerts A."/>
            <person name="Otillar R.P."/>
            <person name="Terry A.Y."/>
            <person name="Boore J.L."/>
            <person name="Grigoriev I.V."/>
            <person name="Lindberg D.R."/>
            <person name="Seaver E.C."/>
            <person name="Weisblat D.A."/>
            <person name="Putnam N.H."/>
            <person name="Rokhsar D.S."/>
        </authorList>
    </citation>
    <scope>NUCLEOTIDE SEQUENCE</scope>
    <source>
        <strain evidence="2 4">I ESC-2004</strain>
    </source>
</reference>
<dbReference type="EMBL" id="KB309457">
    <property type="protein sequence ID" value="ELT94310.1"/>
    <property type="molecule type" value="Genomic_DNA"/>
</dbReference>
<feature type="region of interest" description="Disordered" evidence="1">
    <location>
        <begin position="427"/>
        <end position="495"/>
    </location>
</feature>
<organism evidence="2">
    <name type="scientific">Capitella teleta</name>
    <name type="common">Polychaete worm</name>
    <dbReference type="NCBI Taxonomy" id="283909"/>
    <lineage>
        <taxon>Eukaryota</taxon>
        <taxon>Metazoa</taxon>
        <taxon>Spiralia</taxon>
        <taxon>Lophotrochozoa</taxon>
        <taxon>Annelida</taxon>
        <taxon>Polychaeta</taxon>
        <taxon>Sedentaria</taxon>
        <taxon>Scolecida</taxon>
        <taxon>Capitellidae</taxon>
        <taxon>Capitella</taxon>
    </lineage>
</organism>
<sequence length="568" mass="64440">MAMMHLRFPKKAGFFSWDELGLMARALGFAAETFSKCLPDDIVTDEPGLKTKLFLNMVNDQKFFHIAINCSFNVHTDEWNVCVINKAVALLDSRIISFDELLAVRVAFQVYEASDTKGMRIDDKILQRALKVDDFDQVLQHYDERLAQKLNREYLQDEWAFSKEKHGSRPMPRDVPPVDPGVREQMVNYHNDRYKALNYEVRESEQRVYRAQAGLIRDRPVNSPDLLMYEYPATSRMAVSTLASHRPTVMQTFGSIICPGSCSPRLTSTASGFHGEFVRPKRHDFQRPNTVDVVTPADFATTAKDVEALKFEMETIEMKYTQQLRENMDFVLPGYRGRKVKRAKTEVETPTAVTPKAKARQQSPLPCRDPISRLVSQPSEVPVAHRGKARDARLCGSDKAKADPHAVLMAPPCNKCERDILFNKTHKNSSRTSNRTDVVSRHKSDTSTSLSRRRELSSSVSMEMPHTPHTPTAGSGRKRERAARTPHRSLEGLPSVCSTEPKRRMAIRGVRINEPEAQFWLSLQDKRPPSDEGSVLQKTSNEAFQRLCSRAVDAGSKRLYQKLILSGM</sequence>
<evidence type="ECO:0000313" key="2">
    <source>
        <dbReference type="EMBL" id="ELT94310.1"/>
    </source>
</evidence>
<dbReference type="Proteomes" id="UP000014760">
    <property type="component" value="Unassembled WGS sequence"/>
</dbReference>
<dbReference type="EMBL" id="AMQN01012337">
    <property type="status" value="NOT_ANNOTATED_CDS"/>
    <property type="molecule type" value="Genomic_DNA"/>
</dbReference>
<gene>
    <name evidence="2" type="ORF">CAPTEDRAFT_220241</name>
</gene>
<keyword evidence="4" id="KW-1185">Reference proteome</keyword>
<evidence type="ECO:0000256" key="1">
    <source>
        <dbReference type="SAM" id="MobiDB-lite"/>
    </source>
</evidence>
<evidence type="ECO:0000313" key="4">
    <source>
        <dbReference type="Proteomes" id="UP000014760"/>
    </source>
</evidence>
<dbReference type="AlphaFoldDB" id="R7TTJ7"/>
<dbReference type="EMBL" id="AMQN01012336">
    <property type="status" value="NOT_ANNOTATED_CDS"/>
    <property type="molecule type" value="Genomic_DNA"/>
</dbReference>
<name>R7TTJ7_CAPTE</name>
<feature type="compositionally biased region" description="Basic residues" evidence="1">
    <location>
        <begin position="476"/>
        <end position="487"/>
    </location>
</feature>
<accession>R7TTJ7</accession>
<dbReference type="EnsemblMetazoa" id="CapteT220241">
    <property type="protein sequence ID" value="CapteP220241"/>
    <property type="gene ID" value="CapteG220241"/>
</dbReference>
<reference evidence="4" key="1">
    <citation type="submission" date="2012-12" db="EMBL/GenBank/DDBJ databases">
        <authorList>
            <person name="Hellsten U."/>
            <person name="Grimwood J."/>
            <person name="Chapman J.A."/>
            <person name="Shapiro H."/>
            <person name="Aerts A."/>
            <person name="Otillar R.P."/>
            <person name="Terry A.Y."/>
            <person name="Boore J.L."/>
            <person name="Simakov O."/>
            <person name="Marletaz F."/>
            <person name="Cho S.-J."/>
            <person name="Edsinger-Gonzales E."/>
            <person name="Havlak P."/>
            <person name="Kuo D.-H."/>
            <person name="Larsson T."/>
            <person name="Lv J."/>
            <person name="Arendt D."/>
            <person name="Savage R."/>
            <person name="Osoegawa K."/>
            <person name="de Jong P."/>
            <person name="Lindberg D.R."/>
            <person name="Seaver E.C."/>
            <person name="Weisblat D.A."/>
            <person name="Putnam N.H."/>
            <person name="Grigoriev I.V."/>
            <person name="Rokhsar D.S."/>
        </authorList>
    </citation>
    <scope>NUCLEOTIDE SEQUENCE</scope>
    <source>
        <strain evidence="4">I ESC-2004</strain>
    </source>
</reference>
<dbReference type="OMA" id="CHAMSCD"/>
<feature type="region of interest" description="Disordered" evidence="1">
    <location>
        <begin position="342"/>
        <end position="368"/>
    </location>
</feature>
<protein>
    <submittedName>
        <fullName evidence="2 3">Uncharacterized protein</fullName>
    </submittedName>
</protein>
<reference evidence="3" key="3">
    <citation type="submission" date="2015-06" db="UniProtKB">
        <authorList>
            <consortium name="EnsemblMetazoa"/>
        </authorList>
    </citation>
    <scope>IDENTIFICATION</scope>
</reference>